<keyword evidence="3" id="KW-1185">Reference proteome</keyword>
<evidence type="ECO:0000313" key="2">
    <source>
        <dbReference type="EMBL" id="KAK4643238.1"/>
    </source>
</evidence>
<dbReference type="EMBL" id="JAFFGZ010000006">
    <property type="protein sequence ID" value="KAK4643238.1"/>
    <property type="molecule type" value="Genomic_DNA"/>
</dbReference>
<sequence length="595" mass="66227">METLEVTLRILEGLLGPMDNRRRCLNHTGNRPLDWAPCPATEQPNLGTPCRPICGRHSASLHSTTQCMMGQQQYQNVLGLFLAWEEDGGEHASTGENPFHTQLEEFVHTLQLGYNYDIEQWLIPSEKYPRALDKKLNETVERINECSNKEEGALDLLIIYYGGHAVANPYEPDNDLLLVPCPKSKDVSVSWATDVLSRIQYVEGADILILLDCCYAQRGQHAIDHMHRPPPRPMVTLAAVDIDGKAIQDGDYTFTQNLCAQLEEFGNNTETFSISQFHRALRRRTASWRRRQPDGKIPDPLMSSNTTHEFGLLGPLEPQVDPAETSTVGRAISAKPAGHAKEERCPVIAERCSSALAASQLKPSSPRAISAGTHSPASLKNSSWEDNISFCIEFHDVDEARPPSAPSSVLSSRSLSPAYSTTSQNGRLRTGSPDTRPWVPSIVDMPATSPHDNLNIYVSPPDVEAVMPTAPMSCSPAASSSSSQESILPPRNKRDHQKCYDVRLSPSAPYERPRITPRGSKERTDNMPYPRHSQTVMPMLQNRRSQTFDNADFGRARDGYGGPRWQAQADSDSEDEFWPPVHSGPRHQLYGGYRR</sequence>
<name>A0ABR0FH07_9PEZI</name>
<evidence type="ECO:0000313" key="3">
    <source>
        <dbReference type="Proteomes" id="UP001322138"/>
    </source>
</evidence>
<comment type="caution">
    <text evidence="2">The sequence shown here is derived from an EMBL/GenBank/DDBJ whole genome shotgun (WGS) entry which is preliminary data.</text>
</comment>
<evidence type="ECO:0008006" key="4">
    <source>
        <dbReference type="Google" id="ProtNLM"/>
    </source>
</evidence>
<organism evidence="2 3">
    <name type="scientific">Podospora bellae-mahoneyi</name>
    <dbReference type="NCBI Taxonomy" id="2093777"/>
    <lineage>
        <taxon>Eukaryota</taxon>
        <taxon>Fungi</taxon>
        <taxon>Dikarya</taxon>
        <taxon>Ascomycota</taxon>
        <taxon>Pezizomycotina</taxon>
        <taxon>Sordariomycetes</taxon>
        <taxon>Sordariomycetidae</taxon>
        <taxon>Sordariales</taxon>
        <taxon>Podosporaceae</taxon>
        <taxon>Podospora</taxon>
    </lineage>
</organism>
<dbReference type="RefSeq" id="XP_062732214.1">
    <property type="nucleotide sequence ID" value="XM_062878623.1"/>
</dbReference>
<feature type="region of interest" description="Disordered" evidence="1">
    <location>
        <begin position="547"/>
        <end position="595"/>
    </location>
</feature>
<protein>
    <recommendedName>
        <fullName evidence="4">Metacaspase</fullName>
    </recommendedName>
</protein>
<evidence type="ECO:0000256" key="1">
    <source>
        <dbReference type="SAM" id="MobiDB-lite"/>
    </source>
</evidence>
<feature type="compositionally biased region" description="Low complexity" evidence="1">
    <location>
        <begin position="406"/>
        <end position="423"/>
    </location>
</feature>
<gene>
    <name evidence="2" type="ORF">QC761_403410</name>
</gene>
<feature type="region of interest" description="Disordered" evidence="1">
    <location>
        <begin position="401"/>
        <end position="438"/>
    </location>
</feature>
<feature type="region of interest" description="Disordered" evidence="1">
    <location>
        <begin position="285"/>
        <end position="305"/>
    </location>
</feature>
<dbReference type="Proteomes" id="UP001322138">
    <property type="component" value="Unassembled WGS sequence"/>
</dbReference>
<feature type="compositionally biased region" description="Low complexity" evidence="1">
    <location>
        <begin position="471"/>
        <end position="490"/>
    </location>
</feature>
<proteinExistence type="predicted"/>
<dbReference type="GeneID" id="87898105"/>
<feature type="region of interest" description="Disordered" evidence="1">
    <location>
        <begin position="507"/>
        <end position="532"/>
    </location>
</feature>
<feature type="compositionally biased region" description="Basic and acidic residues" evidence="1">
    <location>
        <begin position="511"/>
        <end position="525"/>
    </location>
</feature>
<reference evidence="2 3" key="1">
    <citation type="journal article" date="2023" name="bioRxiv">
        <title>High-quality genome assemblies of four members of thePodospora anserinaspecies complex.</title>
        <authorList>
            <person name="Ament-Velasquez S.L."/>
            <person name="Vogan A.A."/>
            <person name="Wallerman O."/>
            <person name="Hartmann F."/>
            <person name="Gautier V."/>
            <person name="Silar P."/>
            <person name="Giraud T."/>
            <person name="Johannesson H."/>
        </authorList>
    </citation>
    <scope>NUCLEOTIDE SEQUENCE [LARGE SCALE GENOMIC DNA]</scope>
    <source>
        <strain evidence="2 3">CBS 112042</strain>
    </source>
</reference>
<accession>A0ABR0FH07</accession>
<feature type="region of interest" description="Disordered" evidence="1">
    <location>
        <begin position="471"/>
        <end position="494"/>
    </location>
</feature>